<dbReference type="Proteomes" id="UP000616608">
    <property type="component" value="Unassembled WGS sequence"/>
</dbReference>
<sequence>MSVLIAISMAFVVSYISYNVADGVIANYAIYQELLEYDLHNMDYLAIMLGSTDSTTFPFVDTSNYMVSIPSFLFYMVGILLAGWRFIRLDRSYHPLLLARLRTQQHFLRYLQRGICTKIIVYSVSYTLISYGVTKLLAPYPKDSLTIETVAIMLLFTISRIVLLYGLAQIMLLIYLKTNAIIAQFYLLFIIMLCLIFGMNSDVINIVFYNPRLYFIPTFIVATVLLISIKKIKESMAYQVLEKE</sequence>
<reference evidence="2" key="1">
    <citation type="journal article" date="2014" name="Int. J. Syst. Evol. Microbiol.">
        <title>Complete genome sequence of Corynebacterium casei LMG S-19264T (=DSM 44701T), isolated from a smear-ripened cheese.</title>
        <authorList>
            <consortium name="US DOE Joint Genome Institute (JGI-PGF)"/>
            <person name="Walter F."/>
            <person name="Albersmeier A."/>
            <person name="Kalinowski J."/>
            <person name="Ruckert C."/>
        </authorList>
    </citation>
    <scope>NUCLEOTIDE SEQUENCE</scope>
    <source>
        <strain evidence="2">CGMCC 1.15760</strain>
    </source>
</reference>
<dbReference type="RefSeq" id="WP_188613548.1">
    <property type="nucleotide sequence ID" value="NZ_BMJT01000002.1"/>
</dbReference>
<protein>
    <submittedName>
        <fullName evidence="2">Uncharacterized protein</fullName>
    </submittedName>
</protein>
<keyword evidence="3" id="KW-1185">Reference proteome</keyword>
<name>A0A917FYV6_9BACI</name>
<keyword evidence="1" id="KW-0812">Transmembrane</keyword>
<evidence type="ECO:0000256" key="1">
    <source>
        <dbReference type="SAM" id="Phobius"/>
    </source>
</evidence>
<keyword evidence="1" id="KW-1133">Transmembrane helix</keyword>
<evidence type="ECO:0000313" key="2">
    <source>
        <dbReference type="EMBL" id="GGG14608.1"/>
    </source>
</evidence>
<accession>A0A917FYV6</accession>
<comment type="caution">
    <text evidence="2">The sequence shown here is derived from an EMBL/GenBank/DDBJ whole genome shotgun (WGS) entry which is preliminary data.</text>
</comment>
<keyword evidence="1" id="KW-0472">Membrane</keyword>
<reference evidence="2" key="2">
    <citation type="submission" date="2020-09" db="EMBL/GenBank/DDBJ databases">
        <authorList>
            <person name="Sun Q."/>
            <person name="Zhou Y."/>
        </authorList>
    </citation>
    <scope>NUCLEOTIDE SEQUENCE</scope>
    <source>
        <strain evidence="2">CGMCC 1.15760</strain>
    </source>
</reference>
<feature type="transmembrane region" description="Helical" evidence="1">
    <location>
        <begin position="180"/>
        <end position="199"/>
    </location>
</feature>
<evidence type="ECO:0000313" key="3">
    <source>
        <dbReference type="Proteomes" id="UP000616608"/>
    </source>
</evidence>
<organism evidence="2 3">
    <name type="scientific">Lysinibacillus alkalisoli</name>
    <dbReference type="NCBI Taxonomy" id="1911548"/>
    <lineage>
        <taxon>Bacteria</taxon>
        <taxon>Bacillati</taxon>
        <taxon>Bacillota</taxon>
        <taxon>Bacilli</taxon>
        <taxon>Bacillales</taxon>
        <taxon>Bacillaceae</taxon>
        <taxon>Lysinibacillus</taxon>
    </lineage>
</organism>
<proteinExistence type="predicted"/>
<gene>
    <name evidence="2" type="ORF">GCM10007425_06130</name>
</gene>
<feature type="transmembrane region" description="Helical" evidence="1">
    <location>
        <begin position="211"/>
        <end position="229"/>
    </location>
</feature>
<feature type="transmembrane region" description="Helical" evidence="1">
    <location>
        <begin position="65"/>
        <end position="87"/>
    </location>
</feature>
<feature type="transmembrane region" description="Helical" evidence="1">
    <location>
        <begin position="149"/>
        <end position="168"/>
    </location>
</feature>
<dbReference type="AlphaFoldDB" id="A0A917FYV6"/>
<dbReference type="EMBL" id="BMJT01000002">
    <property type="protein sequence ID" value="GGG14608.1"/>
    <property type="molecule type" value="Genomic_DNA"/>
</dbReference>